<dbReference type="FunFam" id="1.10.10.790:FF:000002">
    <property type="entry name" value="Splicing factor 3A subunit 1"/>
    <property type="match status" value="1"/>
</dbReference>
<dbReference type="SUPFAM" id="SSF109905">
    <property type="entry name" value="Surp module (SWAP domain)"/>
    <property type="match status" value="1"/>
</dbReference>
<dbReference type="SMART" id="SM00648">
    <property type="entry name" value="SWAP"/>
    <property type="match status" value="1"/>
</dbReference>
<evidence type="ECO:0000313" key="4">
    <source>
        <dbReference type="Proteomes" id="UP001530315"/>
    </source>
</evidence>
<dbReference type="PROSITE" id="PS50128">
    <property type="entry name" value="SURP"/>
    <property type="match status" value="1"/>
</dbReference>
<evidence type="ECO:0000259" key="2">
    <source>
        <dbReference type="PROSITE" id="PS50128"/>
    </source>
</evidence>
<dbReference type="PANTHER" id="PTHR15316:SF1">
    <property type="entry name" value="SPLICING FACTOR 3A SUBUNIT 1"/>
    <property type="match status" value="1"/>
</dbReference>
<sequence length="1687" mass="189200">MPHQEYLRRLIDDETKCSPASSDERGDASPGDFKRRHTHLGARALAALAQDESEASSEEGDQPSGDTPRAMSAPLFIARDPTPHVGQGEMAGTLQKLRNAKALGIGLGGSPAVSVANRSSRSSDRPPSNNVASAHHAGRTTMDGVASSRSNSAGLSSRGMMLPGPSHNIGLNRHIYNIDLATKKDMSDNPCMEGTPESAKNNQQNTWGITPINRKGVVDLTIDSSDEDEIQLITQTSKKHKAQTPDNAEKNHHGKNHMPNQQTENVKNKSNHPPLKQEGHAQAMTDQLVDLIPNDFGGARQAMLTANNENNSQTVNLPINTDNNKEKLIASRSLNETVGPKKISAAGTLLCSLTGSLSRTTRGGNSYHSIRGFWEYENHNQFGAECKSFQALGLNRFELCRQITSDIETPPLTEGGIFNGSFAYSWAQKGEPEESFIIHESDVNISFSKQDEESQSFALTGTGRNRLGKFQLVGTACKRVMGDSYDLQCLKEYTELFEAQPSPDDNRREYTTLLSSNPDDSVHKSTVDRKKMRLSSTEKILKSVGSGGCGEISGIVLPPPDIRAVVDSTALFVSKNGRAFESKILNSEEGRMPKFAFLLDTSPFHAYYEDRIRFYDEEENLIKQKEREEAERRATNEASMALAISTSLDDSNASHMSDDVDLPDDAAERNEEVDQTINYIGAHAAQRSWQEFGDFQSMHPMATEDTVEKSHTNDELEACYDIEGKSDEDQVRRDQRDTQHEHVLLETILGSHWASVINSRCGLKTARELYDAKGEELIKHLIEVVGADFQGRPEKDVELISEGLLYGWYIQVGEALNANKSISENTLAKPQRKAEVDSIQSSPPGSCTAFLTPLSYVELKFIKSQNIKTDVELSEIDPSLLAHRYAAYLDKTHKQISLTHASEVTRKWRQQARLVLSMIPSDICVSLPQITRLEKNSCHKAIMHTVPSLCTTVSDQENGGLPRRTIFTHDTINNVLYEFLITIGDSTCTAEAGKGAFLTFRGAKVLKASSKWKKRGHIPQSKTRKPLEASFSNTCAALVTLKGTDLHGDEQHYGPELDNSVGLYREFMLDDFEDTHDNITFSSNHEGCALIELENRYAPLIPADRKTDLVFSVKDFIFSHEPSSWRYDVTEKLHGQPQVVDFTDDTTGAPHDIAKSHVSMYVNEVGHNSNLVENVESLSQTPRSVTYYIYINKPLVKGETLELLTNYKASQMIRWVIRSLYDVLASEFANQSNVMQEQYESMRERKGYGKSNLFDGAKSDSDDVSRLRRNLEDRFLLDASILTFSEDDISQVVDFFKEKAWCGIEAATSALKANCKADDSNLLRQCVARRRLDWLCRRLRIRFLDLLEDQDLITPDSRCLGEDVVFQEGMYIFVHDWPNKSPRPAYTGLATIMSITKDKHNRDVFEVLTPDKKYIEAVPEAVVTYPTDDDFKGAPLRVYTNWKKWKKQQELPRERLRMLKVLDTFNWDPLFLTETIASSASSGIRAKVVDSLIWDFAEEMLFLLAKDKRLTQPFDEMMWCPLSISLLAKCVYLIADFLLMRRDKQILCTMLTELACDAANSLKEIIKNSANTSQDVDIGNLNKHICVGNLAFKHKVNSRVLVVESVHINKLCVDEYLSPAVAPLSLDFDWYLINQITLPVHAVASLVDWDGKYSLEKLFERIELDIDASYVKFFTQKVQGWRPIVEM</sequence>
<dbReference type="EMBL" id="JALLAZ020001728">
    <property type="protein sequence ID" value="KAL3766546.1"/>
    <property type="molecule type" value="Genomic_DNA"/>
</dbReference>
<dbReference type="Pfam" id="PF01805">
    <property type="entry name" value="Surp"/>
    <property type="match status" value="1"/>
</dbReference>
<feature type="compositionally biased region" description="Basic and acidic residues" evidence="1">
    <location>
        <begin position="1"/>
        <end position="27"/>
    </location>
</feature>
<evidence type="ECO:0000256" key="1">
    <source>
        <dbReference type="SAM" id="MobiDB-lite"/>
    </source>
</evidence>
<accession>A0ABD3MRB1</accession>
<feature type="compositionally biased region" description="Low complexity" evidence="1">
    <location>
        <begin position="146"/>
        <end position="159"/>
    </location>
</feature>
<dbReference type="Gene3D" id="1.10.10.790">
    <property type="entry name" value="Surp module"/>
    <property type="match status" value="1"/>
</dbReference>
<organism evidence="3 4">
    <name type="scientific">Stephanodiscus triporus</name>
    <dbReference type="NCBI Taxonomy" id="2934178"/>
    <lineage>
        <taxon>Eukaryota</taxon>
        <taxon>Sar</taxon>
        <taxon>Stramenopiles</taxon>
        <taxon>Ochrophyta</taxon>
        <taxon>Bacillariophyta</taxon>
        <taxon>Coscinodiscophyceae</taxon>
        <taxon>Thalassiosirophycidae</taxon>
        <taxon>Stephanodiscales</taxon>
        <taxon>Stephanodiscaceae</taxon>
        <taxon>Stephanodiscus</taxon>
    </lineage>
</organism>
<feature type="region of interest" description="Disordered" evidence="1">
    <location>
        <begin position="108"/>
        <end position="160"/>
    </location>
</feature>
<gene>
    <name evidence="3" type="ORF">ACHAW5_000781</name>
</gene>
<feature type="region of interest" description="Disordered" evidence="1">
    <location>
        <begin position="1"/>
        <end position="71"/>
    </location>
</feature>
<feature type="domain" description="SURP motif" evidence="2">
    <location>
        <begin position="565"/>
        <end position="608"/>
    </location>
</feature>
<dbReference type="Proteomes" id="UP001530315">
    <property type="component" value="Unassembled WGS sequence"/>
</dbReference>
<dbReference type="InterPro" id="IPR000061">
    <property type="entry name" value="Surp"/>
</dbReference>
<feature type="region of interest" description="Disordered" evidence="1">
    <location>
        <begin position="236"/>
        <end position="277"/>
    </location>
</feature>
<protein>
    <recommendedName>
        <fullName evidence="2">SURP motif domain-containing protein</fullName>
    </recommendedName>
</protein>
<feature type="compositionally biased region" description="Low complexity" evidence="1">
    <location>
        <begin position="110"/>
        <end position="130"/>
    </location>
</feature>
<keyword evidence="4" id="KW-1185">Reference proteome</keyword>
<dbReference type="InterPro" id="IPR035967">
    <property type="entry name" value="SWAP/Surp_sf"/>
</dbReference>
<feature type="region of interest" description="Disordered" evidence="1">
    <location>
        <begin position="500"/>
        <end position="526"/>
    </location>
</feature>
<feature type="compositionally biased region" description="Acidic residues" evidence="1">
    <location>
        <begin position="51"/>
        <end position="61"/>
    </location>
</feature>
<name>A0ABD3MRB1_9STRA</name>
<reference evidence="3 4" key="1">
    <citation type="submission" date="2024-10" db="EMBL/GenBank/DDBJ databases">
        <title>Updated reference genomes for cyclostephanoid diatoms.</title>
        <authorList>
            <person name="Roberts W.R."/>
            <person name="Alverson A.J."/>
        </authorList>
    </citation>
    <scope>NUCLEOTIDE SEQUENCE [LARGE SCALE GENOMIC DNA]</scope>
    <source>
        <strain evidence="3 4">AJA276-08</strain>
    </source>
</reference>
<evidence type="ECO:0000313" key="3">
    <source>
        <dbReference type="EMBL" id="KAL3766546.1"/>
    </source>
</evidence>
<proteinExistence type="predicted"/>
<comment type="caution">
    <text evidence="3">The sequence shown here is derived from an EMBL/GenBank/DDBJ whole genome shotgun (WGS) entry which is preliminary data.</text>
</comment>
<dbReference type="InterPro" id="IPR045146">
    <property type="entry name" value="SF3A1"/>
</dbReference>
<dbReference type="PANTHER" id="PTHR15316">
    <property type="entry name" value="SPLICEOSOME ASSOCIATED PROTEIN 114/SWAP SPLICING FACTOR-RELATED"/>
    <property type="match status" value="1"/>
</dbReference>